<keyword evidence="1" id="KW-0805">Transcription regulation</keyword>
<keyword evidence="2" id="KW-0238">DNA-binding</keyword>
<dbReference type="InterPro" id="IPR036388">
    <property type="entry name" value="WH-like_DNA-bd_sf"/>
</dbReference>
<accession>A0ABU3ZI46</accession>
<keyword evidence="3" id="KW-0804">Transcription</keyword>
<dbReference type="PANTHER" id="PTHR30363">
    <property type="entry name" value="HTH-TYPE TRANSCRIPTIONAL REGULATOR SRLR-RELATED"/>
    <property type="match status" value="1"/>
</dbReference>
<dbReference type="Gene3D" id="1.10.10.10">
    <property type="entry name" value="Winged helix-like DNA-binding domain superfamily/Winged helix DNA-binding domain"/>
    <property type="match status" value="1"/>
</dbReference>
<keyword evidence="6" id="KW-1185">Reference proteome</keyword>
<protein>
    <submittedName>
        <fullName evidence="5">DeoR family transcriptional regulator</fullName>
    </submittedName>
</protein>
<dbReference type="Proteomes" id="UP001186452">
    <property type="component" value="Unassembled WGS sequence"/>
</dbReference>
<proteinExistence type="predicted"/>
<dbReference type="EMBL" id="JAWJZI010000004">
    <property type="protein sequence ID" value="MDV5169803.1"/>
    <property type="molecule type" value="Genomic_DNA"/>
</dbReference>
<evidence type="ECO:0000256" key="2">
    <source>
        <dbReference type="ARBA" id="ARBA00023125"/>
    </source>
</evidence>
<dbReference type="PROSITE" id="PS00894">
    <property type="entry name" value="HTH_DEOR_1"/>
    <property type="match status" value="1"/>
</dbReference>
<dbReference type="InterPro" id="IPR018356">
    <property type="entry name" value="Tscrpt_reg_HTH_DeoR_CS"/>
</dbReference>
<sequence length="227" mass="25743">MLKHKITSSERRATIVALLREHGHVKTDHLAGHFRVSLQTIRRDLNYLAAKHEIRRDHGGAKLIAFDSGLNPNVLQVFDEIISTMDDFSKVFIDSNVFIKELTTVLRKRSNLYISTTSVDVIYRLRDSHHLQLFYLGGRVDNKASQDNEFMCFQSEVKDGYDFSIIDVDAVDDTGAVLVNKPCSLYLKKKAMLISKKSFLLNTSEIAGNFPALQVGRISDNSEVYSF</sequence>
<dbReference type="InterPro" id="IPR014036">
    <property type="entry name" value="DeoR-like_C"/>
</dbReference>
<dbReference type="SMART" id="SM00420">
    <property type="entry name" value="HTH_DEOR"/>
    <property type="match status" value="1"/>
</dbReference>
<evidence type="ECO:0000256" key="1">
    <source>
        <dbReference type="ARBA" id="ARBA00023015"/>
    </source>
</evidence>
<dbReference type="RefSeq" id="WP_317522562.1">
    <property type="nucleotide sequence ID" value="NZ_JAWJZI010000004.1"/>
</dbReference>
<dbReference type="InterPro" id="IPR001034">
    <property type="entry name" value="DeoR_HTH"/>
</dbReference>
<evidence type="ECO:0000313" key="6">
    <source>
        <dbReference type="Proteomes" id="UP001186452"/>
    </source>
</evidence>
<evidence type="ECO:0000256" key="3">
    <source>
        <dbReference type="ARBA" id="ARBA00023163"/>
    </source>
</evidence>
<dbReference type="Pfam" id="PF00455">
    <property type="entry name" value="DeoRC"/>
    <property type="match status" value="1"/>
</dbReference>
<dbReference type="PROSITE" id="PS51000">
    <property type="entry name" value="HTH_DEOR_2"/>
    <property type="match status" value="1"/>
</dbReference>
<dbReference type="PRINTS" id="PR00037">
    <property type="entry name" value="HTHLACR"/>
</dbReference>
<comment type="caution">
    <text evidence="5">The sequence shown here is derived from an EMBL/GenBank/DDBJ whole genome shotgun (WGS) entry which is preliminary data.</text>
</comment>
<feature type="domain" description="HTH deoR-type" evidence="4">
    <location>
        <begin position="8"/>
        <end position="63"/>
    </location>
</feature>
<reference evidence="5 6" key="1">
    <citation type="submission" date="2023-10" db="EMBL/GenBank/DDBJ databases">
        <title>Marine bacteria isolated from horseshoe crab.</title>
        <authorList>
            <person name="Cheng T.H."/>
        </authorList>
    </citation>
    <scope>NUCLEOTIDE SEQUENCE [LARGE SCALE GENOMIC DNA]</scope>
    <source>
        <strain evidence="5 6">HSC6</strain>
    </source>
</reference>
<dbReference type="Pfam" id="PF08220">
    <property type="entry name" value="HTH_DeoR"/>
    <property type="match status" value="1"/>
</dbReference>
<evidence type="ECO:0000259" key="4">
    <source>
        <dbReference type="PROSITE" id="PS51000"/>
    </source>
</evidence>
<dbReference type="InterPro" id="IPR050313">
    <property type="entry name" value="Carb_Metab_HTH_regulators"/>
</dbReference>
<organism evidence="5 6">
    <name type="scientific">Photobacterium rosenbergii</name>
    <dbReference type="NCBI Taxonomy" id="294936"/>
    <lineage>
        <taxon>Bacteria</taxon>
        <taxon>Pseudomonadati</taxon>
        <taxon>Pseudomonadota</taxon>
        <taxon>Gammaproteobacteria</taxon>
        <taxon>Vibrionales</taxon>
        <taxon>Vibrionaceae</taxon>
        <taxon>Photobacterium</taxon>
    </lineage>
</organism>
<dbReference type="PANTHER" id="PTHR30363:SF44">
    <property type="entry name" value="AGA OPERON TRANSCRIPTIONAL REPRESSOR-RELATED"/>
    <property type="match status" value="1"/>
</dbReference>
<name>A0ABU3ZI46_9GAMM</name>
<dbReference type="InterPro" id="IPR036390">
    <property type="entry name" value="WH_DNA-bd_sf"/>
</dbReference>
<dbReference type="SUPFAM" id="SSF46785">
    <property type="entry name" value="Winged helix' DNA-binding domain"/>
    <property type="match status" value="1"/>
</dbReference>
<evidence type="ECO:0000313" key="5">
    <source>
        <dbReference type="EMBL" id="MDV5169803.1"/>
    </source>
</evidence>
<gene>
    <name evidence="5" type="ORF">R2X38_12445</name>
</gene>